<dbReference type="InterPro" id="IPR036513">
    <property type="entry name" value="STAS_dom_sf"/>
</dbReference>
<dbReference type="PANTHER" id="PTHR33495:SF2">
    <property type="entry name" value="ANTI-SIGMA FACTOR ANTAGONIST TM_1081-RELATED"/>
    <property type="match status" value="1"/>
</dbReference>
<sequence length="100" mass="11561">MKINTKVLNNIVHLTLEGKMYVQESIIVREEVLSQFEKGYKDFYFNMKDLEYIDSSGLGVLVGLHKKAIEQNGKVSIENLQGPVKELFELTRLNLVFDIR</sequence>
<dbReference type="GO" id="GO:0043856">
    <property type="term" value="F:anti-sigma factor antagonist activity"/>
    <property type="evidence" value="ECO:0007669"/>
    <property type="project" value="InterPro"/>
</dbReference>
<reference evidence="4 5" key="1">
    <citation type="journal article" date="2019" name="Int. J. Syst. Evol. Microbiol.">
        <title>Anaerobacillus alkaliphilus sp. nov., a novel alkaliphilic and moderately halophilic bacterium.</title>
        <authorList>
            <person name="Borsodi A.K."/>
            <person name="Aszalos J.M."/>
            <person name="Bihari P."/>
            <person name="Nagy I."/>
            <person name="Schumann P."/>
            <person name="Sproer C."/>
            <person name="Kovacs A.L."/>
            <person name="Boka K."/>
            <person name="Dobosy P."/>
            <person name="Ovari M."/>
            <person name="Szili-Kovacs T."/>
            <person name="Toth E."/>
        </authorList>
    </citation>
    <scope>NUCLEOTIDE SEQUENCE [LARGE SCALE GENOMIC DNA]</scope>
    <source>
        <strain evidence="4 5">B16-10</strain>
    </source>
</reference>
<evidence type="ECO:0000256" key="2">
    <source>
        <dbReference type="RuleBase" id="RU003749"/>
    </source>
</evidence>
<comment type="caution">
    <text evidence="4">The sequence shown here is derived from an EMBL/GenBank/DDBJ whole genome shotgun (WGS) entry which is preliminary data.</text>
</comment>
<comment type="similarity">
    <text evidence="1 2">Belongs to the anti-sigma-factor antagonist family.</text>
</comment>
<evidence type="ECO:0000313" key="5">
    <source>
        <dbReference type="Proteomes" id="UP000290649"/>
    </source>
</evidence>
<gene>
    <name evidence="4" type="ORF">DS745_08190</name>
</gene>
<dbReference type="PROSITE" id="PS50801">
    <property type="entry name" value="STAS"/>
    <property type="match status" value="1"/>
</dbReference>
<evidence type="ECO:0000256" key="1">
    <source>
        <dbReference type="ARBA" id="ARBA00009013"/>
    </source>
</evidence>
<evidence type="ECO:0000313" key="4">
    <source>
        <dbReference type="EMBL" id="RXJ02061.1"/>
    </source>
</evidence>
<keyword evidence="5" id="KW-1185">Reference proteome</keyword>
<dbReference type="PANTHER" id="PTHR33495">
    <property type="entry name" value="ANTI-SIGMA FACTOR ANTAGONIST TM_1081-RELATED-RELATED"/>
    <property type="match status" value="1"/>
</dbReference>
<evidence type="ECO:0000259" key="3">
    <source>
        <dbReference type="PROSITE" id="PS50801"/>
    </source>
</evidence>
<dbReference type="Pfam" id="PF01740">
    <property type="entry name" value="STAS"/>
    <property type="match status" value="1"/>
</dbReference>
<dbReference type="CDD" id="cd07043">
    <property type="entry name" value="STAS_anti-anti-sigma_factors"/>
    <property type="match status" value="1"/>
</dbReference>
<dbReference type="NCBIfam" id="TIGR00377">
    <property type="entry name" value="ant_ant_sig"/>
    <property type="match status" value="1"/>
</dbReference>
<dbReference type="SUPFAM" id="SSF52091">
    <property type="entry name" value="SpoIIaa-like"/>
    <property type="match status" value="1"/>
</dbReference>
<dbReference type="InterPro" id="IPR003658">
    <property type="entry name" value="Anti-sigma_ant"/>
</dbReference>
<dbReference type="Proteomes" id="UP000290649">
    <property type="component" value="Unassembled WGS sequence"/>
</dbReference>
<dbReference type="Gene3D" id="3.30.750.24">
    <property type="entry name" value="STAS domain"/>
    <property type="match status" value="1"/>
</dbReference>
<dbReference type="InterPro" id="IPR002645">
    <property type="entry name" value="STAS_dom"/>
</dbReference>
<accession>A0A4Q0VU77</accession>
<feature type="domain" description="STAS" evidence="3">
    <location>
        <begin position="1"/>
        <end position="100"/>
    </location>
</feature>
<dbReference type="EMBL" id="QOUX01000027">
    <property type="protein sequence ID" value="RXJ02061.1"/>
    <property type="molecule type" value="Genomic_DNA"/>
</dbReference>
<dbReference type="AlphaFoldDB" id="A0A4Q0VU77"/>
<proteinExistence type="inferred from homology"/>
<dbReference type="RefSeq" id="WP_129077774.1">
    <property type="nucleotide sequence ID" value="NZ_QOUX01000027.1"/>
</dbReference>
<dbReference type="OrthoDB" id="9794628at2"/>
<organism evidence="4 5">
    <name type="scientific">Anaerobacillus alkaliphilus</name>
    <dbReference type="NCBI Taxonomy" id="1548597"/>
    <lineage>
        <taxon>Bacteria</taxon>
        <taxon>Bacillati</taxon>
        <taxon>Bacillota</taxon>
        <taxon>Bacilli</taxon>
        <taxon>Bacillales</taxon>
        <taxon>Bacillaceae</taxon>
        <taxon>Anaerobacillus</taxon>
    </lineage>
</organism>
<name>A0A4Q0VU77_9BACI</name>
<protein>
    <recommendedName>
        <fullName evidence="2">Anti-sigma factor antagonist</fullName>
    </recommendedName>
</protein>